<name>A0ABU7AAH4_9TELE</name>
<reference evidence="1 2" key="1">
    <citation type="submission" date="2021-07" db="EMBL/GenBank/DDBJ databases">
        <authorList>
            <person name="Palmer J.M."/>
        </authorList>
    </citation>
    <scope>NUCLEOTIDE SEQUENCE [LARGE SCALE GENOMIC DNA]</scope>
    <source>
        <strain evidence="1 2">AT_MEX2019</strain>
        <tissue evidence="1">Muscle</tissue>
    </source>
</reference>
<dbReference type="EMBL" id="JAHUTI010009859">
    <property type="protein sequence ID" value="MED6234594.1"/>
    <property type="molecule type" value="Genomic_DNA"/>
</dbReference>
<comment type="caution">
    <text evidence="1">The sequence shown here is derived from an EMBL/GenBank/DDBJ whole genome shotgun (WGS) entry which is preliminary data.</text>
</comment>
<accession>A0ABU7AAH4</accession>
<proteinExistence type="predicted"/>
<dbReference type="Proteomes" id="UP001345963">
    <property type="component" value="Unassembled WGS sequence"/>
</dbReference>
<protein>
    <submittedName>
        <fullName evidence="1">Uncharacterized protein</fullName>
    </submittedName>
</protein>
<evidence type="ECO:0000313" key="1">
    <source>
        <dbReference type="EMBL" id="MED6234594.1"/>
    </source>
</evidence>
<keyword evidence="2" id="KW-1185">Reference proteome</keyword>
<evidence type="ECO:0000313" key="2">
    <source>
        <dbReference type="Proteomes" id="UP001345963"/>
    </source>
</evidence>
<gene>
    <name evidence="1" type="ORF">ATANTOWER_010462</name>
</gene>
<sequence>MSFIHCIQLWFNQITTKVYVVFPYNPGDKAAAVQVNTHFQTSRLPGCQYKGPSSSVKFREADQFLSAEQAQSSVLSEVLSSPLRDHLPAVSLDHTMSQKWRRRKKNLLFKVTAAEAC</sequence>
<organism evidence="1 2">
    <name type="scientific">Ataeniobius toweri</name>
    <dbReference type="NCBI Taxonomy" id="208326"/>
    <lineage>
        <taxon>Eukaryota</taxon>
        <taxon>Metazoa</taxon>
        <taxon>Chordata</taxon>
        <taxon>Craniata</taxon>
        <taxon>Vertebrata</taxon>
        <taxon>Euteleostomi</taxon>
        <taxon>Actinopterygii</taxon>
        <taxon>Neopterygii</taxon>
        <taxon>Teleostei</taxon>
        <taxon>Neoteleostei</taxon>
        <taxon>Acanthomorphata</taxon>
        <taxon>Ovalentaria</taxon>
        <taxon>Atherinomorphae</taxon>
        <taxon>Cyprinodontiformes</taxon>
        <taxon>Goodeidae</taxon>
        <taxon>Ataeniobius</taxon>
    </lineage>
</organism>